<evidence type="ECO:0008006" key="4">
    <source>
        <dbReference type="Google" id="ProtNLM"/>
    </source>
</evidence>
<sequence>MLRNQSSLKLTAIIALVCLIVGALAPSLVTQRTRPLSFKEDISITMGPAEAQVMHCEDTGECSQEISELEITRHSTTAKTEVDDAAAVAESTIEASLDGEKVAEIAQSALLNRESAYPMAGTDTMQEFSIHGGAVLNSEGAEIDGIDYFFPSQTEQRSYPYFDPVMQKSEPIDYLTDEKVAGIPTYSFYQQRQGIEVSQLFDDQRFPDNLSPYYAVERTVWVEPTTGRIVDVDEKMQIYLAGTPQEEPTDDRTLFATDISWDEASTQAELDKVKNTVLAIQVVSIIGWVLAIVGAVLLLVCAWRFSRQREK</sequence>
<dbReference type="STRING" id="1705.CA21670_11360"/>
<feature type="transmembrane region" description="Helical" evidence="1">
    <location>
        <begin position="278"/>
        <end position="303"/>
    </location>
</feature>
<evidence type="ECO:0000313" key="3">
    <source>
        <dbReference type="Proteomes" id="UP000076947"/>
    </source>
</evidence>
<reference evidence="3" key="1">
    <citation type="submission" date="2016-02" db="EMBL/GenBank/DDBJ databases">
        <authorList>
            <person name="Kaur G."/>
            <person name="Nair G.R."/>
            <person name="Mayilraj S."/>
        </authorList>
    </citation>
    <scope>NUCLEOTIDE SEQUENCE [LARGE SCALE GENOMIC DNA]</scope>
    <source>
        <strain evidence="3">GA-15</strain>
    </source>
</reference>
<dbReference type="AlphaFoldDB" id="A0A177INA8"/>
<accession>A0A177INA8</accession>
<dbReference type="RefSeq" id="WP_066838529.1">
    <property type="nucleotide sequence ID" value="NZ_LSTQ01000008.1"/>
</dbReference>
<proteinExistence type="predicted"/>
<comment type="caution">
    <text evidence="2">The sequence shown here is derived from an EMBL/GenBank/DDBJ whole genome shotgun (WGS) entry which is preliminary data.</text>
</comment>
<dbReference type="OrthoDB" id="153031at2"/>
<name>A0A177INA8_9CORY</name>
<keyword evidence="1" id="KW-0472">Membrane</keyword>
<gene>
    <name evidence="2" type="ORF">AYJ05_06330</name>
</gene>
<dbReference type="InterPro" id="IPR021424">
    <property type="entry name" value="PorA"/>
</dbReference>
<protein>
    <recommendedName>
        <fullName evidence="4">DUF3068 domain-containing protein</fullName>
    </recommendedName>
</protein>
<evidence type="ECO:0000313" key="2">
    <source>
        <dbReference type="EMBL" id="OAH30359.1"/>
    </source>
</evidence>
<keyword evidence="1" id="KW-0812">Transmembrane</keyword>
<evidence type="ECO:0000256" key="1">
    <source>
        <dbReference type="SAM" id="Phobius"/>
    </source>
</evidence>
<keyword evidence="3" id="KW-1185">Reference proteome</keyword>
<dbReference type="Proteomes" id="UP000076947">
    <property type="component" value="Unassembled WGS sequence"/>
</dbReference>
<dbReference type="Pfam" id="PF11271">
    <property type="entry name" value="PorA"/>
    <property type="match status" value="1"/>
</dbReference>
<organism evidence="2 3">
    <name type="scientific">Corynebacterium stationis</name>
    <dbReference type="NCBI Taxonomy" id="1705"/>
    <lineage>
        <taxon>Bacteria</taxon>
        <taxon>Bacillati</taxon>
        <taxon>Actinomycetota</taxon>
        <taxon>Actinomycetes</taxon>
        <taxon>Mycobacteriales</taxon>
        <taxon>Corynebacteriaceae</taxon>
        <taxon>Corynebacterium</taxon>
    </lineage>
</organism>
<keyword evidence="1" id="KW-1133">Transmembrane helix</keyword>
<dbReference type="EMBL" id="LSTQ01000008">
    <property type="protein sequence ID" value="OAH30359.1"/>
    <property type="molecule type" value="Genomic_DNA"/>
</dbReference>